<feature type="compositionally biased region" description="Basic and acidic residues" evidence="11">
    <location>
        <begin position="268"/>
        <end position="278"/>
    </location>
</feature>
<dbReference type="InterPro" id="IPR050100">
    <property type="entry name" value="TRAFAC_GTPase_members"/>
</dbReference>
<dbReference type="GO" id="GO:0006412">
    <property type="term" value="P:translation"/>
    <property type="evidence" value="ECO:0007669"/>
    <property type="project" value="UniProtKB-KW"/>
</dbReference>
<dbReference type="STRING" id="105785.A0A2J7QWX0"/>
<feature type="region of interest" description="Disordered" evidence="11">
    <location>
        <begin position="209"/>
        <end position="278"/>
    </location>
</feature>
<dbReference type="FunCoup" id="A0A2J7QWX0">
    <property type="interactions" value="1461"/>
</dbReference>
<dbReference type="InterPro" id="IPR009001">
    <property type="entry name" value="Transl_elong_EF1A/Init_IF2_C"/>
</dbReference>
<dbReference type="InParanoid" id="A0A2J7QWX0"/>
<dbReference type="FunFam" id="2.40.30.10:FF:000035">
    <property type="entry name" value="HBS1-like translational GTPase"/>
    <property type="match status" value="1"/>
</dbReference>
<dbReference type="FunFam" id="2.40.30.10:FF:000020">
    <property type="entry name" value="Translation elongation factor EF-1"/>
    <property type="match status" value="1"/>
</dbReference>
<dbReference type="InterPro" id="IPR054696">
    <property type="entry name" value="GTP-eEF1A_C"/>
</dbReference>
<evidence type="ECO:0000259" key="12">
    <source>
        <dbReference type="PROSITE" id="PS51722"/>
    </source>
</evidence>
<evidence type="ECO:0000256" key="6">
    <source>
        <dbReference type="ARBA" id="ARBA00022801"/>
    </source>
</evidence>
<protein>
    <submittedName>
        <fullName evidence="13">HBS1-like protein</fullName>
    </submittedName>
</protein>
<dbReference type="GO" id="GO:0003924">
    <property type="term" value="F:GTPase activity"/>
    <property type="evidence" value="ECO:0007669"/>
    <property type="project" value="InterPro"/>
</dbReference>
<dbReference type="CDD" id="cd04093">
    <property type="entry name" value="HBS1_C_III"/>
    <property type="match status" value="1"/>
</dbReference>
<evidence type="ECO:0000256" key="5">
    <source>
        <dbReference type="ARBA" id="ARBA00022741"/>
    </source>
</evidence>
<comment type="caution">
    <text evidence="13">The sequence shown here is derived from an EMBL/GenBank/DDBJ whole genome shotgun (WGS) entry which is preliminary data.</text>
</comment>
<dbReference type="PROSITE" id="PS51722">
    <property type="entry name" value="G_TR_2"/>
    <property type="match status" value="1"/>
</dbReference>
<feature type="region of interest" description="Disordered" evidence="11">
    <location>
        <begin position="136"/>
        <end position="180"/>
    </location>
</feature>
<dbReference type="FunFam" id="3.40.50.300:FF:000204">
    <property type="entry name" value="Translation elongation factor Tu"/>
    <property type="match status" value="1"/>
</dbReference>
<dbReference type="Pfam" id="PF00009">
    <property type="entry name" value="GTP_EFTU"/>
    <property type="match status" value="1"/>
</dbReference>
<keyword evidence="7" id="KW-0810">Translation regulation</keyword>
<reference evidence="13 14" key="1">
    <citation type="submission" date="2017-12" db="EMBL/GenBank/DDBJ databases">
        <title>Hemimetabolous genomes reveal molecular basis of termite eusociality.</title>
        <authorList>
            <person name="Harrison M.C."/>
            <person name="Jongepier E."/>
            <person name="Robertson H.M."/>
            <person name="Arning N."/>
            <person name="Bitard-Feildel T."/>
            <person name="Chao H."/>
            <person name="Childers C.P."/>
            <person name="Dinh H."/>
            <person name="Doddapaneni H."/>
            <person name="Dugan S."/>
            <person name="Gowin J."/>
            <person name="Greiner C."/>
            <person name="Han Y."/>
            <person name="Hu H."/>
            <person name="Hughes D.S.T."/>
            <person name="Huylmans A.-K."/>
            <person name="Kemena C."/>
            <person name="Kremer L.P.M."/>
            <person name="Lee S.L."/>
            <person name="Lopez-Ezquerra A."/>
            <person name="Mallet L."/>
            <person name="Monroy-Kuhn J.M."/>
            <person name="Moser A."/>
            <person name="Murali S.C."/>
            <person name="Muzny D.M."/>
            <person name="Otani S."/>
            <person name="Piulachs M.-D."/>
            <person name="Poelchau M."/>
            <person name="Qu J."/>
            <person name="Schaub F."/>
            <person name="Wada-Katsumata A."/>
            <person name="Worley K.C."/>
            <person name="Xie Q."/>
            <person name="Ylla G."/>
            <person name="Poulsen M."/>
            <person name="Gibbs R.A."/>
            <person name="Schal C."/>
            <person name="Richards S."/>
            <person name="Belles X."/>
            <person name="Korb J."/>
            <person name="Bornberg-Bauer E."/>
        </authorList>
    </citation>
    <scope>NUCLEOTIDE SEQUENCE [LARGE SCALE GENOMIC DNA]</scope>
    <source>
        <tissue evidence="13">Whole body</tissue>
    </source>
</reference>
<comment type="catalytic activity">
    <reaction evidence="10">
        <text>GTP + H2O = GDP + phosphate + H(+)</text>
        <dbReference type="Rhea" id="RHEA:19669"/>
        <dbReference type="ChEBI" id="CHEBI:15377"/>
        <dbReference type="ChEBI" id="CHEBI:15378"/>
        <dbReference type="ChEBI" id="CHEBI:37565"/>
        <dbReference type="ChEBI" id="CHEBI:43474"/>
        <dbReference type="ChEBI" id="CHEBI:58189"/>
    </reaction>
    <physiologicalReaction direction="left-to-right" evidence="10">
        <dbReference type="Rhea" id="RHEA:19670"/>
    </physiologicalReaction>
</comment>
<sequence length="739" mass="80921">MSRHRIVRAMDYSEEYDGFDDVYGHSVEDDNCISPSDAAQFMFDRTRQPQMSAFFNEENDIAEEDESNPERSGQVRHSGVCQRHGLSEVDEARLRSCLEEIHNVIGDSVPEQILVDTVLQNEFNLEKVLDAVLSNAPSAAEKPPAGAPKPQREKRSRDRGAKRATAVPDKPRIDDSSTSDKQIGVVLEENKFASTPVVKVVPPGTKTISITKGFDVAPGKSQTDCSDNLKPDSDASSLRSQSPSSGRISPASTGVDITDSSSDSKALPAREARTAGRSRDKVDVLAQYLQERGHSKEQLHMVVIGHVDAGKSTLMGHLLYRLGQVTKKIMHKYEQESKKLGKQSFVYAWILDETGEERSRGITMDVGQSKFETATKVVTLLDAPGHKDFIPNMIMGATQADVALLVVDATRGEFETGFESGGQTREHALLVRSLGVCQLGVVVNKLDTVGWSQERFQEVVGKLGAFLKQAGFRESDVTFVPCSGLTGENLVSPPSEDMLLQWYKGPCLLDVVDKFKSPERPISKPFRLSINDIFKGTGSGFCVSGRVETGMVQVGDKVLVQPQNEGAIIKALSIDDVAVQVAYAGDQVSATLSGIDMQNVSVGYILCDPTQPIPVTSHFEARIVVFDTKLPITKGYSVILHHQSLLEQAVITNLVAQLHKSSGEVVKRRPRCLMRNSNAVVELQTSHPISIELYKDIKELGRFMLRVGGVTVAAGLVTQVSKLTVILFSRHDRTDQYGL</sequence>
<dbReference type="InterPro" id="IPR000795">
    <property type="entry name" value="T_Tr_GTP-bd_dom"/>
</dbReference>
<dbReference type="SUPFAM" id="SSF50447">
    <property type="entry name" value="Translation proteins"/>
    <property type="match status" value="1"/>
</dbReference>
<dbReference type="Gene3D" id="3.40.50.300">
    <property type="entry name" value="P-loop containing nucleotide triphosphate hydrolases"/>
    <property type="match status" value="1"/>
</dbReference>
<dbReference type="SUPFAM" id="SSF109732">
    <property type="entry name" value="HBS1-like domain"/>
    <property type="match status" value="1"/>
</dbReference>
<evidence type="ECO:0000256" key="9">
    <source>
        <dbReference type="ARBA" id="ARBA00023134"/>
    </source>
</evidence>
<keyword evidence="4" id="KW-0597">Phosphoprotein</keyword>
<evidence type="ECO:0000256" key="4">
    <source>
        <dbReference type="ARBA" id="ARBA00022553"/>
    </source>
</evidence>
<dbReference type="PRINTS" id="PR00315">
    <property type="entry name" value="ELONGATNFCT"/>
</dbReference>
<dbReference type="InterPro" id="IPR037189">
    <property type="entry name" value="HBS1-like_N_sf"/>
</dbReference>
<proteinExistence type="inferred from homology"/>
<name>A0A2J7QWX0_9NEOP</name>
<dbReference type="Gene3D" id="1.10.8.10">
    <property type="entry name" value="DNA helicase RuvA subunit, C-terminal domain"/>
    <property type="match status" value="1"/>
</dbReference>
<keyword evidence="3" id="KW-0963">Cytoplasm</keyword>
<dbReference type="InterPro" id="IPR027417">
    <property type="entry name" value="P-loop_NTPase"/>
</dbReference>
<keyword evidence="14" id="KW-1185">Reference proteome</keyword>
<dbReference type="Pfam" id="PF22594">
    <property type="entry name" value="GTP-eEF1A_C"/>
    <property type="match status" value="1"/>
</dbReference>
<dbReference type="GO" id="GO:0005525">
    <property type="term" value="F:GTP binding"/>
    <property type="evidence" value="ECO:0007669"/>
    <property type="project" value="UniProtKB-KW"/>
</dbReference>
<dbReference type="GO" id="GO:0006417">
    <property type="term" value="P:regulation of translation"/>
    <property type="evidence" value="ECO:0007669"/>
    <property type="project" value="UniProtKB-KW"/>
</dbReference>
<dbReference type="GO" id="GO:0005737">
    <property type="term" value="C:cytoplasm"/>
    <property type="evidence" value="ECO:0007669"/>
    <property type="project" value="UniProtKB-SubCell"/>
</dbReference>
<comment type="similarity">
    <text evidence="2">Belongs to the TRAFAC class translation factor GTPase superfamily. Classic translation factor GTPase family. EF-Tu/EF-1A subfamily.</text>
</comment>
<evidence type="ECO:0000256" key="7">
    <source>
        <dbReference type="ARBA" id="ARBA00022845"/>
    </source>
</evidence>
<dbReference type="InterPro" id="IPR015033">
    <property type="entry name" value="HBS1-like_N"/>
</dbReference>
<evidence type="ECO:0000313" key="14">
    <source>
        <dbReference type="Proteomes" id="UP000235965"/>
    </source>
</evidence>
<keyword evidence="6" id="KW-0378">Hydrolase</keyword>
<dbReference type="InterPro" id="IPR004161">
    <property type="entry name" value="EFTu-like_2"/>
</dbReference>
<dbReference type="SUPFAM" id="SSF52540">
    <property type="entry name" value="P-loop containing nucleoside triphosphate hydrolases"/>
    <property type="match status" value="1"/>
</dbReference>
<feature type="compositionally biased region" description="Basic and acidic residues" evidence="11">
    <location>
        <begin position="150"/>
        <end position="161"/>
    </location>
</feature>
<evidence type="ECO:0000256" key="8">
    <source>
        <dbReference type="ARBA" id="ARBA00022917"/>
    </source>
</evidence>
<dbReference type="InterPro" id="IPR009000">
    <property type="entry name" value="Transl_B-barrel_sf"/>
</dbReference>
<accession>A0A2J7QWX0</accession>
<dbReference type="Gene3D" id="2.40.30.10">
    <property type="entry name" value="Translation factors"/>
    <property type="match status" value="2"/>
</dbReference>
<dbReference type="PANTHER" id="PTHR23115">
    <property type="entry name" value="TRANSLATION FACTOR"/>
    <property type="match status" value="1"/>
</dbReference>
<dbReference type="AlphaFoldDB" id="A0A2J7QWX0"/>
<dbReference type="CDD" id="cd01883">
    <property type="entry name" value="EF1_alpha"/>
    <property type="match status" value="1"/>
</dbReference>
<evidence type="ECO:0000313" key="13">
    <source>
        <dbReference type="EMBL" id="PNF33079.1"/>
    </source>
</evidence>
<dbReference type="EMBL" id="NEVH01009418">
    <property type="protein sequence ID" value="PNF33079.1"/>
    <property type="molecule type" value="Genomic_DNA"/>
</dbReference>
<dbReference type="Pfam" id="PF08938">
    <property type="entry name" value="HBS1_N"/>
    <property type="match status" value="1"/>
</dbReference>
<feature type="domain" description="Tr-type G" evidence="12">
    <location>
        <begin position="296"/>
        <end position="522"/>
    </location>
</feature>
<evidence type="ECO:0000256" key="10">
    <source>
        <dbReference type="ARBA" id="ARBA00049117"/>
    </source>
</evidence>
<dbReference type="OrthoDB" id="342024at2759"/>
<evidence type="ECO:0000256" key="11">
    <source>
        <dbReference type="SAM" id="MobiDB-lite"/>
    </source>
</evidence>
<gene>
    <name evidence="13" type="ORF">B7P43_G16111</name>
</gene>
<evidence type="ECO:0000256" key="2">
    <source>
        <dbReference type="ARBA" id="ARBA00007249"/>
    </source>
</evidence>
<keyword evidence="9" id="KW-0342">GTP-binding</keyword>
<dbReference type="Pfam" id="PF03144">
    <property type="entry name" value="GTP_EFTU_D2"/>
    <property type="match status" value="1"/>
</dbReference>
<dbReference type="CDD" id="cd16267">
    <property type="entry name" value="HBS1-like_II"/>
    <property type="match status" value="1"/>
</dbReference>
<feature type="compositionally biased region" description="Low complexity" evidence="11">
    <location>
        <begin position="234"/>
        <end position="252"/>
    </location>
</feature>
<keyword evidence="8" id="KW-0648">Protein biosynthesis</keyword>
<evidence type="ECO:0000256" key="3">
    <source>
        <dbReference type="ARBA" id="ARBA00022490"/>
    </source>
</evidence>
<dbReference type="Proteomes" id="UP000235965">
    <property type="component" value="Unassembled WGS sequence"/>
</dbReference>
<comment type="subcellular location">
    <subcellularLocation>
        <location evidence="1">Cytoplasm</location>
    </subcellularLocation>
</comment>
<feature type="region of interest" description="Disordered" evidence="11">
    <location>
        <begin position="62"/>
        <end position="81"/>
    </location>
</feature>
<dbReference type="SUPFAM" id="SSF50465">
    <property type="entry name" value="EF-Tu/eEF-1alpha/eIF2-gamma C-terminal domain"/>
    <property type="match status" value="1"/>
</dbReference>
<keyword evidence="5" id="KW-0547">Nucleotide-binding</keyword>
<evidence type="ECO:0000256" key="1">
    <source>
        <dbReference type="ARBA" id="ARBA00004496"/>
    </source>
</evidence>
<organism evidence="13 14">
    <name type="scientific">Cryptotermes secundus</name>
    <dbReference type="NCBI Taxonomy" id="105785"/>
    <lineage>
        <taxon>Eukaryota</taxon>
        <taxon>Metazoa</taxon>
        <taxon>Ecdysozoa</taxon>
        <taxon>Arthropoda</taxon>
        <taxon>Hexapoda</taxon>
        <taxon>Insecta</taxon>
        <taxon>Pterygota</taxon>
        <taxon>Neoptera</taxon>
        <taxon>Polyneoptera</taxon>
        <taxon>Dictyoptera</taxon>
        <taxon>Blattodea</taxon>
        <taxon>Blattoidea</taxon>
        <taxon>Termitoidae</taxon>
        <taxon>Kalotermitidae</taxon>
        <taxon>Cryptotermitinae</taxon>
        <taxon>Cryptotermes</taxon>
    </lineage>
</organism>